<proteinExistence type="predicted"/>
<name>A0A6B0U9K8_IXORI</name>
<dbReference type="AlphaFoldDB" id="A0A6B0U9K8"/>
<dbReference type="EMBL" id="GIFC01003247">
    <property type="protein sequence ID" value="MXU85330.1"/>
    <property type="molecule type" value="Transcribed_RNA"/>
</dbReference>
<organism evidence="2">
    <name type="scientific">Ixodes ricinus</name>
    <name type="common">Common tick</name>
    <name type="synonym">Acarus ricinus</name>
    <dbReference type="NCBI Taxonomy" id="34613"/>
    <lineage>
        <taxon>Eukaryota</taxon>
        <taxon>Metazoa</taxon>
        <taxon>Ecdysozoa</taxon>
        <taxon>Arthropoda</taxon>
        <taxon>Chelicerata</taxon>
        <taxon>Arachnida</taxon>
        <taxon>Acari</taxon>
        <taxon>Parasitiformes</taxon>
        <taxon>Ixodida</taxon>
        <taxon>Ixodoidea</taxon>
        <taxon>Ixodidae</taxon>
        <taxon>Ixodinae</taxon>
        <taxon>Ixodes</taxon>
    </lineage>
</organism>
<evidence type="ECO:0000313" key="2">
    <source>
        <dbReference type="EMBL" id="MXU85330.1"/>
    </source>
</evidence>
<keyword evidence="1" id="KW-0732">Signal</keyword>
<evidence type="ECO:0000256" key="1">
    <source>
        <dbReference type="SAM" id="SignalP"/>
    </source>
</evidence>
<protein>
    <submittedName>
        <fullName evidence="2">Putative secreted protein</fullName>
    </submittedName>
</protein>
<accession>A0A6B0U9K8</accession>
<sequence length="85" mass="9580">MIHHFTIRIQVLLVPVLEGVNDHLGERIDLLGNDREEHPVTLGIQGPCPTGIPLLALLSRRSGRLNLNRLRFPSCCESFGRLWCV</sequence>
<feature type="signal peptide" evidence="1">
    <location>
        <begin position="1"/>
        <end position="19"/>
    </location>
</feature>
<reference evidence="2" key="1">
    <citation type="submission" date="2019-12" db="EMBL/GenBank/DDBJ databases">
        <title>An insight into the sialome of adult female Ixodes ricinus ticks feeding for 6 days.</title>
        <authorList>
            <person name="Perner J."/>
            <person name="Ribeiro J.M.C."/>
        </authorList>
    </citation>
    <scope>NUCLEOTIDE SEQUENCE</scope>
    <source>
        <strain evidence="2">Semi-engorged</strain>
        <tissue evidence="2">Salivary glands</tissue>
    </source>
</reference>
<feature type="chain" id="PRO_5025662116" evidence="1">
    <location>
        <begin position="20"/>
        <end position="85"/>
    </location>
</feature>